<name>A0AAW1UMR3_9CUCU</name>
<protein>
    <submittedName>
        <fullName evidence="1">Uncharacterized protein</fullName>
    </submittedName>
</protein>
<gene>
    <name evidence="1" type="ORF">WA026_018927</name>
</gene>
<organism evidence="1 2">
    <name type="scientific">Henosepilachna vigintioctopunctata</name>
    <dbReference type="NCBI Taxonomy" id="420089"/>
    <lineage>
        <taxon>Eukaryota</taxon>
        <taxon>Metazoa</taxon>
        <taxon>Ecdysozoa</taxon>
        <taxon>Arthropoda</taxon>
        <taxon>Hexapoda</taxon>
        <taxon>Insecta</taxon>
        <taxon>Pterygota</taxon>
        <taxon>Neoptera</taxon>
        <taxon>Endopterygota</taxon>
        <taxon>Coleoptera</taxon>
        <taxon>Polyphaga</taxon>
        <taxon>Cucujiformia</taxon>
        <taxon>Coccinelloidea</taxon>
        <taxon>Coccinellidae</taxon>
        <taxon>Epilachninae</taxon>
        <taxon>Epilachnini</taxon>
        <taxon>Henosepilachna</taxon>
    </lineage>
</organism>
<reference evidence="1 2" key="1">
    <citation type="submission" date="2023-03" db="EMBL/GenBank/DDBJ databases">
        <title>Genome insight into feeding habits of ladybird beetles.</title>
        <authorList>
            <person name="Li H.-S."/>
            <person name="Huang Y.-H."/>
            <person name="Pang H."/>
        </authorList>
    </citation>
    <scope>NUCLEOTIDE SEQUENCE [LARGE SCALE GENOMIC DNA]</scope>
    <source>
        <strain evidence="1">SYSU_2023b</strain>
        <tissue evidence="1">Whole body</tissue>
    </source>
</reference>
<keyword evidence="2" id="KW-1185">Reference proteome</keyword>
<comment type="caution">
    <text evidence="1">The sequence shown here is derived from an EMBL/GenBank/DDBJ whole genome shotgun (WGS) entry which is preliminary data.</text>
</comment>
<dbReference type="Proteomes" id="UP001431783">
    <property type="component" value="Unassembled WGS sequence"/>
</dbReference>
<dbReference type="AlphaFoldDB" id="A0AAW1UMR3"/>
<sequence length="107" mass="12561">MFSFGKDMKTISFLSGHLIIKRNMLQKIKLEYSADCDAYYTVQAGRSIETKIKEHEFSILNNKNSTGLSTHFIHNNLFINLNSSRLLHPQMKHKTLSFKFKTFFVIW</sequence>
<dbReference type="EMBL" id="JARQZJ010000072">
    <property type="protein sequence ID" value="KAK9882081.1"/>
    <property type="molecule type" value="Genomic_DNA"/>
</dbReference>
<accession>A0AAW1UMR3</accession>
<evidence type="ECO:0000313" key="2">
    <source>
        <dbReference type="Proteomes" id="UP001431783"/>
    </source>
</evidence>
<proteinExistence type="predicted"/>
<evidence type="ECO:0000313" key="1">
    <source>
        <dbReference type="EMBL" id="KAK9882081.1"/>
    </source>
</evidence>